<protein>
    <submittedName>
        <fullName evidence="3">Uncharacterized protein</fullName>
    </submittedName>
</protein>
<evidence type="ECO:0000313" key="2">
    <source>
        <dbReference type="EMBL" id="MDR4174901.1"/>
    </source>
</evidence>
<gene>
    <name evidence="1" type="ORF">BF38_5777</name>
    <name evidence="2" type="ORF">FO599_01980</name>
    <name evidence="3" type="ORF">FOC89_01975</name>
</gene>
<geneLocation type="plasmid" evidence="1 4">
    <name>2</name>
</geneLocation>
<name>A0A0B5NCY5_BACTU</name>
<evidence type="ECO:0000313" key="4">
    <source>
        <dbReference type="Proteomes" id="UP000031876"/>
    </source>
</evidence>
<organism evidence="3 5">
    <name type="scientific">Bacillus thuringiensis</name>
    <dbReference type="NCBI Taxonomy" id="1428"/>
    <lineage>
        <taxon>Bacteria</taxon>
        <taxon>Bacillati</taxon>
        <taxon>Bacillota</taxon>
        <taxon>Bacilli</taxon>
        <taxon>Bacillales</taxon>
        <taxon>Bacillaceae</taxon>
        <taxon>Bacillus</taxon>
        <taxon>Bacillus cereus group</taxon>
    </lineage>
</organism>
<dbReference type="EMBL" id="CP053979">
    <property type="protein sequence ID" value="QKH22777.1"/>
    <property type="molecule type" value="Genomic_DNA"/>
</dbReference>
<sequence length="95" mass="11101">MVLSILGARFRRDLHGRRMIEDCHFLTNLSNGDEKLFKQACDELGIKCHIEEVVFDGLNRRIEGTDMVAFYIDKSLANLDAFWKRVRELEELKIS</sequence>
<dbReference type="EMBL" id="CP009334">
    <property type="protein sequence ID" value="AJG74185.1"/>
    <property type="molecule type" value="Genomic_DNA"/>
</dbReference>
<evidence type="ECO:0000313" key="3">
    <source>
        <dbReference type="EMBL" id="QKH22777.1"/>
    </source>
</evidence>
<dbReference type="KEGG" id="btw:BF38_5777"/>
<evidence type="ECO:0000313" key="5">
    <source>
        <dbReference type="Proteomes" id="UP000501107"/>
    </source>
</evidence>
<evidence type="ECO:0000313" key="1">
    <source>
        <dbReference type="EMBL" id="AJG74185.1"/>
    </source>
</evidence>
<reference evidence="3 5" key="3">
    <citation type="submission" date="2020-05" db="EMBL/GenBank/DDBJ databases">
        <title>FDA dAtabase for Regulatory Grade micrObial Sequences (FDA-ARGOS): Supporting development and validation of Infectious Disease Dx tests.</title>
        <authorList>
            <person name="Nelson B."/>
            <person name="Plummer A."/>
            <person name="Tallon L."/>
            <person name="Sadzewicz L."/>
            <person name="Zhao X."/>
            <person name="Vavikolanu K."/>
            <person name="Mehta A."/>
            <person name="Aluvathingal J."/>
            <person name="Nadendla S."/>
            <person name="Myers T."/>
            <person name="Yan Y."/>
            <person name="Sichtig H."/>
        </authorList>
    </citation>
    <scope>NUCLEOTIDE SEQUENCE [LARGE SCALE GENOMIC DNA]</scope>
    <source>
        <strain evidence="3 5">FDAARGOS_795</strain>
        <plasmid evidence="3 5">unnamed3</plasmid>
    </source>
</reference>
<keyword evidence="3" id="KW-0614">Plasmid</keyword>
<geneLocation type="plasmid" evidence="3 5">
    <name>unnamed3</name>
</geneLocation>
<dbReference type="Proteomes" id="UP000501107">
    <property type="component" value="Plasmid unnamed3"/>
</dbReference>
<proteinExistence type="predicted"/>
<reference evidence="1 4" key="1">
    <citation type="journal article" date="2015" name="Genome Announc.">
        <title>Complete genome sequences for 35 biothreat assay-relevant bacillus species.</title>
        <authorList>
            <person name="Johnson S.L."/>
            <person name="Daligault H.E."/>
            <person name="Davenport K.W."/>
            <person name="Jaissle J."/>
            <person name="Frey K.G."/>
            <person name="Ladner J.T."/>
            <person name="Broomall S.M."/>
            <person name="Bishop-Lilly K.A."/>
            <person name="Bruce D.C."/>
            <person name="Gibbons H.S."/>
            <person name="Coyne S.R."/>
            <person name="Lo C.C."/>
            <person name="Meincke L."/>
            <person name="Munk A.C."/>
            <person name="Koroleva G.I."/>
            <person name="Rosenzweig C.N."/>
            <person name="Palacios G.F."/>
            <person name="Redden C.L."/>
            <person name="Minogue T.D."/>
            <person name="Chain P.S."/>
        </authorList>
    </citation>
    <scope>NUCLEOTIDE SEQUENCE [LARGE SCALE GENOMIC DNA]</scope>
    <source>
        <strain evidence="1 4">HD1011</strain>
        <plasmid evidence="1 4">2</plasmid>
    </source>
</reference>
<dbReference type="AlphaFoldDB" id="A0A0B5NCY5"/>
<accession>A0A0B5NCY5</accession>
<dbReference type="EMBL" id="VKQN01000001">
    <property type="protein sequence ID" value="MDR4174901.1"/>
    <property type="molecule type" value="Genomic_DNA"/>
</dbReference>
<reference evidence="2" key="2">
    <citation type="submission" date="2019-07" db="EMBL/GenBank/DDBJ databases">
        <title>Phylogenomic Reclassification of ATCC Bacillus Strains and Various Taxa within the Genus Bacillus.</title>
        <authorList>
            <person name="Riojas M.A."/>
            <person name="Frank A.M."/>
            <person name="Fenn S.L."/>
            <person name="King S.P."/>
            <person name="Brower S.M."/>
            <person name="Hazbon M.H."/>
        </authorList>
    </citation>
    <scope>NUCLEOTIDE SEQUENCE</scope>
    <source>
        <strain evidence="2">ATCC 35646</strain>
    </source>
</reference>
<dbReference type="Proteomes" id="UP001181533">
    <property type="component" value="Unassembled WGS sequence"/>
</dbReference>
<dbReference type="Proteomes" id="UP000031876">
    <property type="component" value="Plasmid 2"/>
</dbReference>
<dbReference type="RefSeq" id="WP_000244408.1">
    <property type="nucleotide sequence ID" value="NZ_CP009334.1"/>
</dbReference>